<name>A0A1F5NLI0_9BACT</name>
<dbReference type="STRING" id="1817824.A2751_03805"/>
<organism evidence="1 2">
    <name type="scientific">Candidatus Doudnabacteria bacterium RIFCSPHIGHO2_01_FULL_46_14</name>
    <dbReference type="NCBI Taxonomy" id="1817824"/>
    <lineage>
        <taxon>Bacteria</taxon>
        <taxon>Candidatus Doudnaibacteriota</taxon>
    </lineage>
</organism>
<gene>
    <name evidence="1" type="ORF">A2751_03805</name>
</gene>
<dbReference type="Proteomes" id="UP000176864">
    <property type="component" value="Unassembled WGS sequence"/>
</dbReference>
<evidence type="ECO:0000313" key="2">
    <source>
        <dbReference type="Proteomes" id="UP000176864"/>
    </source>
</evidence>
<protein>
    <submittedName>
        <fullName evidence="1">Uncharacterized protein</fullName>
    </submittedName>
</protein>
<dbReference type="AlphaFoldDB" id="A0A1F5NLI0"/>
<reference evidence="1 2" key="1">
    <citation type="journal article" date="2016" name="Nat. Commun.">
        <title>Thousands of microbial genomes shed light on interconnected biogeochemical processes in an aquifer system.</title>
        <authorList>
            <person name="Anantharaman K."/>
            <person name="Brown C.T."/>
            <person name="Hug L.A."/>
            <person name="Sharon I."/>
            <person name="Castelle C.J."/>
            <person name="Probst A.J."/>
            <person name="Thomas B.C."/>
            <person name="Singh A."/>
            <person name="Wilkins M.J."/>
            <person name="Karaoz U."/>
            <person name="Brodie E.L."/>
            <person name="Williams K.H."/>
            <person name="Hubbard S.S."/>
            <person name="Banfield J.F."/>
        </authorList>
    </citation>
    <scope>NUCLEOTIDE SEQUENCE [LARGE SCALE GENOMIC DNA]</scope>
</reference>
<accession>A0A1F5NLI0</accession>
<evidence type="ECO:0000313" key="1">
    <source>
        <dbReference type="EMBL" id="OGE78250.1"/>
    </source>
</evidence>
<sequence>MRTTVQKSPEEELREIDSKLARICLQLQSPRTKVCRLTLLNDRQHRLNLEAAKLAKQLRFVN</sequence>
<dbReference type="EMBL" id="MFEK01000014">
    <property type="protein sequence ID" value="OGE78250.1"/>
    <property type="molecule type" value="Genomic_DNA"/>
</dbReference>
<proteinExistence type="predicted"/>
<comment type="caution">
    <text evidence="1">The sequence shown here is derived from an EMBL/GenBank/DDBJ whole genome shotgun (WGS) entry which is preliminary data.</text>
</comment>